<protein>
    <submittedName>
        <fullName evidence="2">Uncharacterized protein</fullName>
    </submittedName>
</protein>
<dbReference type="OrthoDB" id="2190870at2759"/>
<name>T0MFS2_9MICR</name>
<dbReference type="Proteomes" id="UP000053780">
    <property type="component" value="Unassembled WGS sequence"/>
</dbReference>
<proteinExistence type="predicted"/>
<organism evidence="2 3">
    <name type="scientific">Vairimorpha apis BRL 01</name>
    <dbReference type="NCBI Taxonomy" id="1037528"/>
    <lineage>
        <taxon>Eukaryota</taxon>
        <taxon>Fungi</taxon>
        <taxon>Fungi incertae sedis</taxon>
        <taxon>Microsporidia</taxon>
        <taxon>Nosematidae</taxon>
        <taxon>Vairimorpha</taxon>
    </lineage>
</organism>
<dbReference type="VEuPathDB" id="MicrosporidiaDB:NAPIS_ORF02536"/>
<evidence type="ECO:0000313" key="3">
    <source>
        <dbReference type="Proteomes" id="UP000053780"/>
    </source>
</evidence>
<reference evidence="2 3" key="1">
    <citation type="journal article" date="2013" name="BMC Genomics">
        <title>Genome sequencing and comparative genomics of honey bee microsporidia, Nosema apis reveal novel insights into host-parasite interactions.</title>
        <authorList>
            <person name="Chen Yp."/>
            <person name="Pettis J.S."/>
            <person name="Zhao Y."/>
            <person name="Liu X."/>
            <person name="Tallon L.J."/>
            <person name="Sadzewicz L.D."/>
            <person name="Li R."/>
            <person name="Zheng H."/>
            <person name="Huang S."/>
            <person name="Zhang X."/>
            <person name="Hamilton M.C."/>
            <person name="Pernal S.F."/>
            <person name="Melathopoulos A.P."/>
            <person name="Yan X."/>
            <person name="Evans J.D."/>
        </authorList>
    </citation>
    <scope>NUCLEOTIDE SEQUENCE [LARGE SCALE GENOMIC DNA]</scope>
    <source>
        <strain evidence="2 3">BRL 01</strain>
    </source>
</reference>
<dbReference type="HOGENOM" id="CLU_410537_0_0_1"/>
<accession>T0MFS2</accession>
<keyword evidence="3" id="KW-1185">Reference proteome</keyword>
<sequence>MLLTENMEQFYTEIIDTILCLKINSLNDIKNILRILSVYLHEPKFINLFCTKINFNCYWHRIIFIEIKFLIDDKFDFVSAVKNLFFDMEYVDRVYVLEYVSVFFEDFSLLNKFVDDMKCLLSRCDMCNNNGDDKNNGELCTKNNGELCTRNNGVLCTRNRSDSRDIKNSSNEKNSKDSNKSTENNKSFSNINKNIKYTDNKLNPNKLKSEKFINACKFIGLEIPYEKKDVFKPIINVEEHEFDFYNIKLDLNGSNNICNNVNNNSNGSNNVIKGSTSNIKNNNNHYSIDTTNNNNNSKTTINNNIHHNNNNNIINYNNNNNNILNNNNINNNTIKLPKNIHDQITFIKSNFTDLQKIDSLSKHLKLPENQKSIPLILNKLRNNLYLVPTLARIIKNTGVVCKKYVNKLVEQTFKQNDNKNNNMCNRNSGYDNKNCSVYNKNSGYLSDSSKCINSINNNNKYVNNNKYINNSKSINSINNKYINNKNSYDNTNSKNSLYKNTTYKNIHTEETTLTRSELINNLLLITELSKFKFIQPQDIFLFLDTYYKNKDIELFCLIFKQVGRFYLSDENTNNKIREYLDKIIMYGSKCSQVECVYINDMISSVFPKNKECDDRVDEFLVYWVSSGNENYSMDEENSGENGESVYSRDEENNISVNNCGDEKIVCRGE</sequence>
<feature type="region of interest" description="Disordered" evidence="1">
    <location>
        <begin position="159"/>
        <end position="188"/>
    </location>
</feature>
<evidence type="ECO:0000313" key="2">
    <source>
        <dbReference type="EMBL" id="EQB59910.1"/>
    </source>
</evidence>
<dbReference type="EMBL" id="KE647353">
    <property type="protein sequence ID" value="EQB59910.1"/>
    <property type="molecule type" value="Genomic_DNA"/>
</dbReference>
<dbReference type="AlphaFoldDB" id="T0MFS2"/>
<evidence type="ECO:0000256" key="1">
    <source>
        <dbReference type="SAM" id="MobiDB-lite"/>
    </source>
</evidence>
<gene>
    <name evidence="2" type="ORF">NAPIS_ORF02536</name>
</gene>